<feature type="compositionally biased region" description="Basic and acidic residues" evidence="1">
    <location>
        <begin position="925"/>
        <end position="938"/>
    </location>
</feature>
<proteinExistence type="predicted"/>
<feature type="compositionally biased region" description="Basic residues" evidence="1">
    <location>
        <begin position="881"/>
        <end position="891"/>
    </location>
</feature>
<feature type="compositionally biased region" description="Polar residues" evidence="1">
    <location>
        <begin position="370"/>
        <end position="384"/>
    </location>
</feature>
<name>A0A4Z1KGQ2_9HELO</name>
<sequence>MSTATPQVPPRPNKSQEQGNTSSGAPSLGSNIPQIPPRPANRRADRSVSPARESFARSPLNDMPIQQNHGKSSLYAMNSANSSTTELEVPHRPSSVALPSIGQEGNEYAEVFGASEDLSSSPTQTRNVANDLKLHAPKPSHPESSAKQRVSAVTRTDSGQAAAYGLGRAGNDRDPSSRSLKNKSSFASNASAIERPPSSTGHEDEHGIPEIGQQVPMYPNAGDVQAPSPSPYSTPYTPGIGFHNDGSKRHHERKISGRGADIPPGSYGLHGHGIIPHDRFEKAYYEKHPELYKKETASYHGPLGEGRAEWAMSSDDLNRIVRDTASRGAGLGTSPAVMSTPSEQIGFQASEEYASRMSSPRPQSSGQQSTGYNVAHSNASQTHVDSPLKKESFPLDGSKKAEFEGALSKSLDDKSERGYESEADPEDTIHVDTPSRRSSRIFDPANESRPYSAAGGDDDELREEHGYSAPILASDEVSKENFGYELQPAVSPSFERRNIYDDLGYSSTPGSKQTSRPGSIHTPAVRATESAPVEEVHEYEPLFPDDEKLGAEEKPETAADRLKRPEVQKRKFPSQDVWEDTPNSLQYTATVSTPQLPDPDEDNEDAHKRSKETPEQAFARRQEELAERENSSTDSFLHPQKKVWSHKPHLAAETRPKNLQQRFPSRDVWEDTPDSLQLQTTVSTPQTPEVDPIMSPLDERPTTGAVVFHQEKAAAGFGLAQDEGRATTGIAMTKPSIPARPVRSNSPDKAQPVIPDRPGQKSKQDEAAPPLPLKSKPQIPARPAKPSTRESSENIPLTTVLSNSSAKSIGSDNGAPATVKPKPPVPSRPVGGKIAALQGGFLADLNSRLKLGPQAPKKEEPKPEEKVEEKEKVPLSDARKGRARGPARRAPAKSPAPVSAASQESSAVTLASSVPSTLWYIDSDEVLHVESKTDPKSEESEEVATSTTKATESSTPTLATNIAGESLHDSTEIATGAEKSAFPPSAEKDIQSEQREEIKKEEILADAHANDVVPEKLSDLPPVKDDAGESITEPEAQAEAETVAEN</sequence>
<feature type="region of interest" description="Disordered" evidence="1">
    <location>
        <begin position="500"/>
        <end position="700"/>
    </location>
</feature>
<dbReference type="EMBL" id="PQXM01000009">
    <property type="protein sequence ID" value="TGO80353.1"/>
    <property type="molecule type" value="Genomic_DNA"/>
</dbReference>
<dbReference type="AlphaFoldDB" id="A0A4Z1KGQ2"/>
<comment type="caution">
    <text evidence="2">The sequence shown here is derived from an EMBL/GenBank/DDBJ whole genome shotgun (WGS) entry which is preliminary data.</text>
</comment>
<feature type="compositionally biased region" description="Basic and acidic residues" evidence="1">
    <location>
        <begin position="410"/>
        <end position="420"/>
    </location>
</feature>
<accession>A0A4Z1KGQ2</accession>
<keyword evidence="3" id="KW-1185">Reference proteome</keyword>
<feature type="compositionally biased region" description="Polar residues" evidence="1">
    <location>
        <begin position="793"/>
        <end position="811"/>
    </location>
</feature>
<feature type="region of interest" description="Disordered" evidence="1">
    <location>
        <begin position="326"/>
        <end position="466"/>
    </location>
</feature>
<feature type="compositionally biased region" description="Basic and acidic residues" evidence="1">
    <location>
        <begin position="986"/>
        <end position="1027"/>
    </location>
</feature>
<evidence type="ECO:0000256" key="1">
    <source>
        <dbReference type="SAM" id="MobiDB-lite"/>
    </source>
</evidence>
<feature type="compositionally biased region" description="Low complexity" evidence="1">
    <location>
        <begin position="943"/>
        <end position="955"/>
    </location>
</feature>
<feature type="compositionally biased region" description="Polar residues" evidence="1">
    <location>
        <begin position="117"/>
        <end position="128"/>
    </location>
</feature>
<feature type="compositionally biased region" description="Low complexity" evidence="1">
    <location>
        <begin position="182"/>
        <end position="192"/>
    </location>
</feature>
<reference evidence="2 3" key="1">
    <citation type="submission" date="2017-12" db="EMBL/GenBank/DDBJ databases">
        <title>Comparative genomics of Botrytis spp.</title>
        <authorList>
            <person name="Valero-Jimenez C.A."/>
            <person name="Tapia P."/>
            <person name="Veloso J."/>
            <person name="Silva-Moreno E."/>
            <person name="Staats M."/>
            <person name="Valdes J.H."/>
            <person name="Van Kan J.A.L."/>
        </authorList>
    </citation>
    <scope>NUCLEOTIDE SEQUENCE [LARGE SCALE GENOMIC DNA]</scope>
    <source>
        <strain evidence="2 3">Be9601</strain>
    </source>
</reference>
<feature type="compositionally biased region" description="Low complexity" evidence="1">
    <location>
        <begin position="892"/>
        <end position="901"/>
    </location>
</feature>
<evidence type="ECO:0000313" key="3">
    <source>
        <dbReference type="Proteomes" id="UP000297229"/>
    </source>
</evidence>
<feature type="compositionally biased region" description="Low complexity" evidence="1">
    <location>
        <begin position="355"/>
        <end position="369"/>
    </location>
</feature>
<dbReference type="InterPro" id="IPR021582">
    <property type="entry name" value="Aim21"/>
</dbReference>
<feature type="compositionally biased region" description="Polar residues" evidence="1">
    <location>
        <begin position="64"/>
        <end position="86"/>
    </location>
</feature>
<feature type="compositionally biased region" description="Polar residues" evidence="1">
    <location>
        <begin position="336"/>
        <end position="347"/>
    </location>
</feature>
<feature type="compositionally biased region" description="Acidic residues" evidence="1">
    <location>
        <begin position="1036"/>
        <end position="1046"/>
    </location>
</feature>
<feature type="compositionally biased region" description="Basic and acidic residues" evidence="1">
    <location>
        <begin position="605"/>
        <end position="631"/>
    </location>
</feature>
<feature type="compositionally biased region" description="Polar residues" evidence="1">
    <location>
        <begin position="674"/>
        <end position="687"/>
    </location>
</feature>
<feature type="region of interest" description="Disordered" evidence="1">
    <location>
        <begin position="922"/>
        <end position="1046"/>
    </location>
</feature>
<evidence type="ECO:0008006" key="4">
    <source>
        <dbReference type="Google" id="ProtNLM"/>
    </source>
</evidence>
<feature type="compositionally biased region" description="Polar residues" evidence="1">
    <location>
        <begin position="147"/>
        <end position="159"/>
    </location>
</feature>
<evidence type="ECO:0000313" key="2">
    <source>
        <dbReference type="EMBL" id="TGO80353.1"/>
    </source>
</evidence>
<feature type="compositionally biased region" description="Basic and acidic residues" evidence="1">
    <location>
        <begin position="856"/>
        <end position="880"/>
    </location>
</feature>
<feature type="compositionally biased region" description="Polar residues" evidence="1">
    <location>
        <begin position="505"/>
        <end position="517"/>
    </location>
</feature>
<dbReference type="STRING" id="278938.A0A4Z1KGQ2"/>
<feature type="compositionally biased region" description="Polar residues" evidence="1">
    <location>
        <begin position="581"/>
        <end position="595"/>
    </location>
</feature>
<organism evidence="2 3">
    <name type="scientific">Botrytis elliptica</name>
    <dbReference type="NCBI Taxonomy" id="278938"/>
    <lineage>
        <taxon>Eukaryota</taxon>
        <taxon>Fungi</taxon>
        <taxon>Dikarya</taxon>
        <taxon>Ascomycota</taxon>
        <taxon>Pezizomycotina</taxon>
        <taxon>Leotiomycetes</taxon>
        <taxon>Helotiales</taxon>
        <taxon>Sclerotiniaceae</taxon>
        <taxon>Botrytis</taxon>
    </lineage>
</organism>
<gene>
    <name evidence="2" type="ORF">BELL_0009g00400</name>
</gene>
<feature type="compositionally biased region" description="Basic and acidic residues" evidence="1">
    <location>
        <begin position="534"/>
        <end position="569"/>
    </location>
</feature>
<feature type="region of interest" description="Disordered" evidence="1">
    <location>
        <begin position="726"/>
        <end position="833"/>
    </location>
</feature>
<feature type="compositionally biased region" description="Basic residues" evidence="1">
    <location>
        <begin position="639"/>
        <end position="649"/>
    </location>
</feature>
<feature type="region of interest" description="Disordered" evidence="1">
    <location>
        <begin position="847"/>
        <end position="909"/>
    </location>
</feature>
<dbReference type="Pfam" id="PF11489">
    <property type="entry name" value="Aim21"/>
    <property type="match status" value="1"/>
</dbReference>
<protein>
    <recommendedName>
        <fullName evidence="4">Altered inheritance of mitochondria protein 21</fullName>
    </recommendedName>
</protein>
<dbReference type="Proteomes" id="UP000297229">
    <property type="component" value="Unassembled WGS sequence"/>
</dbReference>
<dbReference type="OrthoDB" id="5386574at2759"/>
<feature type="compositionally biased region" description="Polar residues" evidence="1">
    <location>
        <begin position="13"/>
        <end position="33"/>
    </location>
</feature>
<feature type="compositionally biased region" description="Basic and acidic residues" evidence="1">
    <location>
        <begin position="386"/>
        <end position="403"/>
    </location>
</feature>
<feature type="region of interest" description="Disordered" evidence="1">
    <location>
        <begin position="1"/>
        <end position="273"/>
    </location>
</feature>